<dbReference type="PRINTS" id="PR00162">
    <property type="entry name" value="RIESKE"/>
</dbReference>
<organism evidence="8 9">
    <name type="scientific">Agromyces mediolanus</name>
    <name type="common">Corynebacterium mediolanum</name>
    <dbReference type="NCBI Taxonomy" id="41986"/>
    <lineage>
        <taxon>Bacteria</taxon>
        <taxon>Bacillati</taxon>
        <taxon>Actinomycetota</taxon>
        <taxon>Actinomycetes</taxon>
        <taxon>Micrococcales</taxon>
        <taxon>Microbacteriaceae</taxon>
        <taxon>Agromyces</taxon>
    </lineage>
</organism>
<feature type="region of interest" description="Disordered" evidence="6">
    <location>
        <begin position="1"/>
        <end position="21"/>
    </location>
</feature>
<sequence>MTSIWDASAVPQLDDGQGPPPEECDVVVVGAGVVGLSAAVRLARAGRRVAVVADGEPGSGTTGRSTGKLTLLQGTRLSQVRHGASLEVAGAYLEAGRVGLDWLAALGLPEGEAWRTAPAYTAATTEDGAAKVQAEFETASALGLPVQRADASESPFPAELVVRLDGQLMADPMVLVARLVEEAVAAGAIFVTGCRVTRVEVDGDLVHLTTERGSLRAGHAIVATGSPIVDRGGDFARLKASRSRVAVFRVPSGTLRGMHLTVDAEPRSLRPVTRDGVDYLLAAGSASVVGRAHSTAALAEELRAAVLERFPEAEPVAEWAAQDYESLDGAPYAGPVGSAGRIHVATGFGKWGLTVGAAAALGVAEGILDHRPDWADRLFDRRPTLGDAATAISWNAQVAGRLVSGLASSAVIGDRELEEGEGRVEVEGVHPVAVSRVGGTERKVSAICTHLGGVLAWNDAECSWDCPLHGSRFAADGRRLEGPAERDLEPRARP</sequence>
<dbReference type="SUPFAM" id="SSF50022">
    <property type="entry name" value="ISP domain"/>
    <property type="match status" value="1"/>
</dbReference>
<evidence type="ECO:0000259" key="7">
    <source>
        <dbReference type="PROSITE" id="PS51296"/>
    </source>
</evidence>
<dbReference type="PANTHER" id="PTHR13847:SF274">
    <property type="entry name" value="RIESKE 2FE-2S IRON-SULFUR PROTEIN YHFW-RELATED"/>
    <property type="match status" value="1"/>
</dbReference>
<comment type="caution">
    <text evidence="8">The sequence shown here is derived from an EMBL/GenBank/DDBJ whole genome shotgun (WGS) entry which is preliminary data.</text>
</comment>
<keyword evidence="3" id="KW-0408">Iron</keyword>
<dbReference type="RefSeq" id="WP_189084048.1">
    <property type="nucleotide sequence ID" value="NZ_BMRJ01000001.1"/>
</dbReference>
<evidence type="ECO:0000256" key="2">
    <source>
        <dbReference type="ARBA" id="ARBA00022723"/>
    </source>
</evidence>
<gene>
    <name evidence="8" type="ORF">GCM10010196_08700</name>
</gene>
<evidence type="ECO:0000313" key="9">
    <source>
        <dbReference type="Proteomes" id="UP000610303"/>
    </source>
</evidence>
<dbReference type="EMBL" id="BMRJ01000001">
    <property type="protein sequence ID" value="GGR17906.1"/>
    <property type="molecule type" value="Genomic_DNA"/>
</dbReference>
<dbReference type="Pfam" id="PF01266">
    <property type="entry name" value="DAO"/>
    <property type="match status" value="1"/>
</dbReference>
<evidence type="ECO:0000256" key="3">
    <source>
        <dbReference type="ARBA" id="ARBA00023004"/>
    </source>
</evidence>
<keyword evidence="1" id="KW-0001">2Fe-2S</keyword>
<dbReference type="Gene3D" id="3.50.50.60">
    <property type="entry name" value="FAD/NAD(P)-binding domain"/>
    <property type="match status" value="1"/>
</dbReference>
<keyword evidence="2" id="KW-0479">Metal-binding</keyword>
<dbReference type="GO" id="GO:0005737">
    <property type="term" value="C:cytoplasm"/>
    <property type="evidence" value="ECO:0007669"/>
    <property type="project" value="TreeGrafter"/>
</dbReference>
<evidence type="ECO:0000256" key="6">
    <source>
        <dbReference type="SAM" id="MobiDB-lite"/>
    </source>
</evidence>
<keyword evidence="4" id="KW-0411">Iron-sulfur</keyword>
<dbReference type="Gene3D" id="2.102.10.10">
    <property type="entry name" value="Rieske [2Fe-2S] iron-sulphur domain"/>
    <property type="match status" value="1"/>
</dbReference>
<evidence type="ECO:0000256" key="5">
    <source>
        <dbReference type="ARBA" id="ARBA00023157"/>
    </source>
</evidence>
<dbReference type="InterPro" id="IPR036922">
    <property type="entry name" value="Rieske_2Fe-2S_sf"/>
</dbReference>
<dbReference type="GO" id="GO:0016705">
    <property type="term" value="F:oxidoreductase activity, acting on paired donors, with incorporation or reduction of molecular oxygen"/>
    <property type="evidence" value="ECO:0007669"/>
    <property type="project" value="UniProtKB-ARBA"/>
</dbReference>
<dbReference type="PANTHER" id="PTHR13847">
    <property type="entry name" value="SARCOSINE DEHYDROGENASE-RELATED"/>
    <property type="match status" value="1"/>
</dbReference>
<dbReference type="AlphaFoldDB" id="A0A918CCU0"/>
<evidence type="ECO:0000256" key="4">
    <source>
        <dbReference type="ARBA" id="ARBA00023014"/>
    </source>
</evidence>
<accession>A0A918CCU0</accession>
<dbReference type="SUPFAM" id="SSF51905">
    <property type="entry name" value="FAD/NAD(P)-binding domain"/>
    <property type="match status" value="1"/>
</dbReference>
<dbReference type="Pfam" id="PF00355">
    <property type="entry name" value="Rieske"/>
    <property type="match status" value="1"/>
</dbReference>
<reference evidence="8" key="2">
    <citation type="submission" date="2020-09" db="EMBL/GenBank/DDBJ databases">
        <authorList>
            <person name="Sun Q."/>
            <person name="Ohkuma M."/>
        </authorList>
    </citation>
    <scope>NUCLEOTIDE SEQUENCE</scope>
    <source>
        <strain evidence="8">JCM 3346</strain>
    </source>
</reference>
<feature type="domain" description="Rieske" evidence="7">
    <location>
        <begin position="409"/>
        <end position="494"/>
    </location>
</feature>
<protein>
    <submittedName>
        <fullName evidence="8">FAD-dependent oxidoreductase</fullName>
    </submittedName>
</protein>
<keyword evidence="5" id="KW-1015">Disulfide bond</keyword>
<dbReference type="InterPro" id="IPR036188">
    <property type="entry name" value="FAD/NAD-bd_sf"/>
</dbReference>
<dbReference type="Proteomes" id="UP000610303">
    <property type="component" value="Unassembled WGS sequence"/>
</dbReference>
<reference evidence="8" key="1">
    <citation type="journal article" date="2014" name="Int. J. Syst. Evol. Microbiol.">
        <title>Complete genome sequence of Corynebacterium casei LMG S-19264T (=DSM 44701T), isolated from a smear-ripened cheese.</title>
        <authorList>
            <consortium name="US DOE Joint Genome Institute (JGI-PGF)"/>
            <person name="Walter F."/>
            <person name="Albersmeier A."/>
            <person name="Kalinowski J."/>
            <person name="Ruckert C."/>
        </authorList>
    </citation>
    <scope>NUCLEOTIDE SEQUENCE</scope>
    <source>
        <strain evidence="8">JCM 3346</strain>
    </source>
</reference>
<dbReference type="InterPro" id="IPR005805">
    <property type="entry name" value="Rieske_Fe-S_prot_C"/>
</dbReference>
<proteinExistence type="predicted"/>
<dbReference type="InterPro" id="IPR006076">
    <property type="entry name" value="FAD-dep_OxRdtase"/>
</dbReference>
<dbReference type="GO" id="GO:0004497">
    <property type="term" value="F:monooxygenase activity"/>
    <property type="evidence" value="ECO:0007669"/>
    <property type="project" value="UniProtKB-ARBA"/>
</dbReference>
<evidence type="ECO:0000256" key="1">
    <source>
        <dbReference type="ARBA" id="ARBA00022714"/>
    </source>
</evidence>
<evidence type="ECO:0000313" key="8">
    <source>
        <dbReference type="EMBL" id="GGR17906.1"/>
    </source>
</evidence>
<dbReference type="GO" id="GO:0051537">
    <property type="term" value="F:2 iron, 2 sulfur cluster binding"/>
    <property type="evidence" value="ECO:0007669"/>
    <property type="project" value="UniProtKB-KW"/>
</dbReference>
<dbReference type="GO" id="GO:0016020">
    <property type="term" value="C:membrane"/>
    <property type="evidence" value="ECO:0007669"/>
    <property type="project" value="InterPro"/>
</dbReference>
<dbReference type="PROSITE" id="PS51296">
    <property type="entry name" value="RIESKE"/>
    <property type="match status" value="1"/>
</dbReference>
<name>A0A918CCU0_AGRME</name>
<dbReference type="Gene3D" id="3.30.9.10">
    <property type="entry name" value="D-Amino Acid Oxidase, subunit A, domain 2"/>
    <property type="match status" value="1"/>
</dbReference>
<dbReference type="GO" id="GO:0046872">
    <property type="term" value="F:metal ion binding"/>
    <property type="evidence" value="ECO:0007669"/>
    <property type="project" value="UniProtKB-KW"/>
</dbReference>
<keyword evidence="9" id="KW-1185">Reference proteome</keyword>
<dbReference type="InterPro" id="IPR017941">
    <property type="entry name" value="Rieske_2Fe-2S"/>
</dbReference>